<evidence type="ECO:0000256" key="1">
    <source>
        <dbReference type="SAM" id="MobiDB-lite"/>
    </source>
</evidence>
<feature type="transmembrane region" description="Helical" evidence="2">
    <location>
        <begin position="129"/>
        <end position="147"/>
    </location>
</feature>
<dbReference type="EMBL" id="QFVT01000002">
    <property type="protein sequence ID" value="PYC48923.1"/>
    <property type="molecule type" value="Genomic_DNA"/>
</dbReference>
<evidence type="ECO:0000313" key="4">
    <source>
        <dbReference type="Proteomes" id="UP000248012"/>
    </source>
</evidence>
<evidence type="ECO:0008006" key="5">
    <source>
        <dbReference type="Google" id="ProtNLM"/>
    </source>
</evidence>
<dbReference type="Proteomes" id="UP000248012">
    <property type="component" value="Unassembled WGS sequence"/>
</dbReference>
<gene>
    <name evidence="3" type="ORF">DI396_02280</name>
</gene>
<feature type="compositionally biased region" description="Basic and acidic residues" evidence="1">
    <location>
        <begin position="10"/>
        <end position="19"/>
    </location>
</feature>
<keyword evidence="2" id="KW-0812">Transmembrane</keyword>
<feature type="transmembrane region" description="Helical" evidence="2">
    <location>
        <begin position="66"/>
        <end position="83"/>
    </location>
</feature>
<reference evidence="3 4" key="1">
    <citation type="submission" date="2018-05" db="EMBL/GenBank/DDBJ databases">
        <title>Oceanovita maritima gen. nov., sp. nov., a marine bacterium in the family Rhodobacteraceae isolated from surface seawater of Lundu port Xiamen, China.</title>
        <authorList>
            <person name="Hetharua B.H."/>
            <person name="Min D."/>
            <person name="Liao H."/>
            <person name="Tian Y."/>
        </authorList>
    </citation>
    <scope>NUCLEOTIDE SEQUENCE [LARGE SCALE GENOMIC DNA]</scope>
    <source>
        <strain evidence="3 4">FSX-11</strain>
    </source>
</reference>
<accession>A0A2V4NEY7</accession>
<proteinExistence type="predicted"/>
<dbReference type="Pfam" id="PF10112">
    <property type="entry name" value="Halogen_Hydrol"/>
    <property type="match status" value="1"/>
</dbReference>
<organism evidence="3 4">
    <name type="scientific">Litorivita pollutaquae</name>
    <dbReference type="NCBI Taxonomy" id="2200892"/>
    <lineage>
        <taxon>Bacteria</taxon>
        <taxon>Pseudomonadati</taxon>
        <taxon>Pseudomonadota</taxon>
        <taxon>Alphaproteobacteria</taxon>
        <taxon>Rhodobacterales</taxon>
        <taxon>Paracoccaceae</taxon>
        <taxon>Litorivita</taxon>
    </lineage>
</organism>
<sequence length="309" mass="33338">MAQRYGGKYSPDDAARTAPDDVPEGAPVRDSYRGAKRSRIGARVRMLFIAPLPLMASAFGDGPQTLALTLSALGLLLLAAWMTREGLAAQEAYEARRIARRPTFPRKMAGSVLTGLGLGLAGYAAGEGVAGPLIYVAIGAVLHFLAFGPDPMKNKGIDGIDAFQSDRVARAVSEAEAHLSAMQNAILRAGDRALEARVAGFATTARTMFRTLEDDPRDLTQARKYLSVYLRGARDATVKFADLYSHRRDASARADYETLLGDLQSNFTARIAKMRQGDRADLTVEIEVLRDRLAREGLTVPTAEAEPQG</sequence>
<keyword evidence="2" id="KW-1133">Transmembrane helix</keyword>
<dbReference type="InterPro" id="IPR018770">
    <property type="entry name" value="ChloroindolylP_hydrolase"/>
</dbReference>
<feature type="region of interest" description="Disordered" evidence="1">
    <location>
        <begin position="1"/>
        <end position="33"/>
    </location>
</feature>
<comment type="caution">
    <text evidence="3">The sequence shown here is derived from an EMBL/GenBank/DDBJ whole genome shotgun (WGS) entry which is preliminary data.</text>
</comment>
<evidence type="ECO:0000313" key="3">
    <source>
        <dbReference type="EMBL" id="PYC48923.1"/>
    </source>
</evidence>
<dbReference type="RefSeq" id="WP_110794501.1">
    <property type="nucleotide sequence ID" value="NZ_KZ826481.1"/>
</dbReference>
<name>A0A2V4NEY7_9RHOB</name>
<feature type="transmembrane region" description="Helical" evidence="2">
    <location>
        <begin position="42"/>
        <end position="60"/>
    </location>
</feature>
<dbReference type="OrthoDB" id="7375296at2"/>
<evidence type="ECO:0000256" key="2">
    <source>
        <dbReference type="SAM" id="Phobius"/>
    </source>
</evidence>
<dbReference type="AlphaFoldDB" id="A0A2V4NEY7"/>
<keyword evidence="2" id="KW-0472">Membrane</keyword>
<keyword evidence="4" id="KW-1185">Reference proteome</keyword>
<protein>
    <recommendedName>
        <fullName evidence="5">5-bromo-4-chloroindolyl phosphate hydrolysis protein</fullName>
    </recommendedName>
</protein>
<feature type="transmembrane region" description="Helical" evidence="2">
    <location>
        <begin position="104"/>
        <end position="123"/>
    </location>
</feature>